<name>A0ABN2XA77_9ACTN</name>
<reference evidence="6 7" key="1">
    <citation type="journal article" date="2019" name="Int. J. Syst. Evol. Microbiol.">
        <title>The Global Catalogue of Microorganisms (GCM) 10K type strain sequencing project: providing services to taxonomists for standard genome sequencing and annotation.</title>
        <authorList>
            <consortium name="The Broad Institute Genomics Platform"/>
            <consortium name="The Broad Institute Genome Sequencing Center for Infectious Disease"/>
            <person name="Wu L."/>
            <person name="Ma J."/>
        </authorList>
    </citation>
    <scope>NUCLEOTIDE SEQUENCE [LARGE SCALE GENOMIC DNA]</scope>
    <source>
        <strain evidence="6 7">JCM 14559</strain>
    </source>
</reference>
<dbReference type="InterPro" id="IPR050172">
    <property type="entry name" value="SsuD_RutA_monooxygenase"/>
</dbReference>
<dbReference type="EMBL" id="BAAANS010000031">
    <property type="protein sequence ID" value="GAA2106839.1"/>
    <property type="molecule type" value="Genomic_DNA"/>
</dbReference>
<gene>
    <name evidence="6" type="ORF">GCM10009759_45430</name>
</gene>
<comment type="caution">
    <text evidence="6">The sequence shown here is derived from an EMBL/GenBank/DDBJ whole genome shotgun (WGS) entry which is preliminary data.</text>
</comment>
<proteinExistence type="predicted"/>
<dbReference type="SUPFAM" id="SSF51679">
    <property type="entry name" value="Bacterial luciferase-like"/>
    <property type="match status" value="1"/>
</dbReference>
<keyword evidence="3" id="KW-0560">Oxidoreductase</keyword>
<dbReference type="PANTHER" id="PTHR42847:SF4">
    <property type="entry name" value="ALKANESULFONATE MONOOXYGENASE-RELATED"/>
    <property type="match status" value="1"/>
</dbReference>
<keyword evidence="2" id="KW-0288">FMN</keyword>
<protein>
    <submittedName>
        <fullName evidence="6">LLM class flavin-dependent oxidoreductase</fullName>
    </submittedName>
</protein>
<keyword evidence="4" id="KW-0503">Monooxygenase</keyword>
<keyword evidence="1" id="KW-0285">Flavoprotein</keyword>
<evidence type="ECO:0000313" key="6">
    <source>
        <dbReference type="EMBL" id="GAA2106839.1"/>
    </source>
</evidence>
<dbReference type="RefSeq" id="WP_344554396.1">
    <property type="nucleotide sequence ID" value="NZ_BAAANS010000031.1"/>
</dbReference>
<dbReference type="Gene3D" id="3.20.20.30">
    <property type="entry name" value="Luciferase-like domain"/>
    <property type="match status" value="1"/>
</dbReference>
<feature type="domain" description="Luciferase-like" evidence="5">
    <location>
        <begin position="11"/>
        <end position="302"/>
    </location>
</feature>
<evidence type="ECO:0000256" key="4">
    <source>
        <dbReference type="ARBA" id="ARBA00023033"/>
    </source>
</evidence>
<dbReference type="Pfam" id="PF00296">
    <property type="entry name" value="Bac_luciferase"/>
    <property type="match status" value="1"/>
</dbReference>
<keyword evidence="7" id="KW-1185">Reference proteome</keyword>
<dbReference type="InterPro" id="IPR036661">
    <property type="entry name" value="Luciferase-like_sf"/>
</dbReference>
<evidence type="ECO:0000313" key="7">
    <source>
        <dbReference type="Proteomes" id="UP001500897"/>
    </source>
</evidence>
<sequence length="330" mass="36358">MVTVYTTFPSASGRTPAEFRERLAQEARWAEAAGCRGMLIYSDNKLLDPWAAAQLLIARTEEFVPMVAVNPVYMNPFSVARAVSTIGYLHERRIDINYVTGGFHRHLRELGCGLDHDERYDRLTEYAEVVSGLLAGGRPFSYDGRYYRIHGASVTPPLAPGLTPGVFVSGTSDACVAARRRLGATRLAYPREVSGYGEGTPLADGGIRLGIIARETAEEAWAVAHRRFPRDPMGEEIHEIAAETVESQWHLGLSADAFRSPGPEGTYWLYPFRAYKTFCPYLVGTHAEVGELLARYLALGASTLILDEIVEEADLRHSLTAVRHAEEAAA</sequence>
<dbReference type="Proteomes" id="UP001500897">
    <property type="component" value="Unassembled WGS sequence"/>
</dbReference>
<evidence type="ECO:0000256" key="2">
    <source>
        <dbReference type="ARBA" id="ARBA00022643"/>
    </source>
</evidence>
<evidence type="ECO:0000259" key="5">
    <source>
        <dbReference type="Pfam" id="PF00296"/>
    </source>
</evidence>
<organism evidence="6 7">
    <name type="scientific">Kitasatospora saccharophila</name>
    <dbReference type="NCBI Taxonomy" id="407973"/>
    <lineage>
        <taxon>Bacteria</taxon>
        <taxon>Bacillati</taxon>
        <taxon>Actinomycetota</taxon>
        <taxon>Actinomycetes</taxon>
        <taxon>Kitasatosporales</taxon>
        <taxon>Streptomycetaceae</taxon>
        <taxon>Kitasatospora</taxon>
    </lineage>
</organism>
<dbReference type="InterPro" id="IPR011251">
    <property type="entry name" value="Luciferase-like_dom"/>
</dbReference>
<evidence type="ECO:0000256" key="1">
    <source>
        <dbReference type="ARBA" id="ARBA00022630"/>
    </source>
</evidence>
<evidence type="ECO:0000256" key="3">
    <source>
        <dbReference type="ARBA" id="ARBA00023002"/>
    </source>
</evidence>
<dbReference type="PANTHER" id="PTHR42847">
    <property type="entry name" value="ALKANESULFONATE MONOOXYGENASE"/>
    <property type="match status" value="1"/>
</dbReference>
<accession>A0ABN2XA77</accession>